<accession>A0A6J2XFL7</accession>
<keyword evidence="3" id="KW-1185">Reference proteome</keyword>
<gene>
    <name evidence="4" type="primary">LOC115877866</name>
</gene>
<organism evidence="3 4">
    <name type="scientific">Sitophilus oryzae</name>
    <name type="common">Rice weevil</name>
    <name type="synonym">Curculio oryzae</name>
    <dbReference type="NCBI Taxonomy" id="7048"/>
    <lineage>
        <taxon>Eukaryota</taxon>
        <taxon>Metazoa</taxon>
        <taxon>Ecdysozoa</taxon>
        <taxon>Arthropoda</taxon>
        <taxon>Hexapoda</taxon>
        <taxon>Insecta</taxon>
        <taxon>Pterygota</taxon>
        <taxon>Neoptera</taxon>
        <taxon>Endopterygota</taxon>
        <taxon>Coleoptera</taxon>
        <taxon>Polyphaga</taxon>
        <taxon>Cucujiformia</taxon>
        <taxon>Curculionidae</taxon>
        <taxon>Dryophthorinae</taxon>
        <taxon>Sitophilus</taxon>
    </lineage>
</organism>
<dbReference type="AlphaFoldDB" id="A0A6J2XFL7"/>
<dbReference type="InParanoid" id="A0A6J2XFL7"/>
<feature type="domain" description="PiggyBac transposable element-derived protein" evidence="2">
    <location>
        <begin position="1"/>
        <end position="275"/>
    </location>
</feature>
<evidence type="ECO:0000256" key="1">
    <source>
        <dbReference type="SAM" id="MobiDB-lite"/>
    </source>
</evidence>
<protein>
    <submittedName>
        <fullName evidence="4">PiggyBac transposable element-derived protein 4-like</fullName>
    </submittedName>
</protein>
<dbReference type="PANTHER" id="PTHR46599">
    <property type="entry name" value="PIGGYBAC TRANSPOSABLE ELEMENT-DERIVED PROTEIN 4"/>
    <property type="match status" value="1"/>
</dbReference>
<sequence length="323" mass="37805">MSQRRFEFLISCLRFDNKRNRIERTKLDKFAHIRAVFDKFIDNCKAAYSPSEYLTIDEKLESFRGRCSFRQYMPNKRAKYGIKIHALVDARSYYVVNMEPYVGQQPEDPFRVSNSPKDIVDRLVIPVSGTKRNITFDNWYTSYELMVHLRDVHKLTAVGTIRKNKPHIPPEFLNTRNREFNSSLFGFQKDYTLVSYYPKKGKVALLLSSLHHDNTVDINSERIYHEVWSQNGTNITKCGVDVVDEMSATYNVARQSRRWPLTVFFSLLNNAGINSQIIYRENNDGLQMTRRLSLKELDFREGPARPPLYPPLERNIGEDQANN</sequence>
<evidence type="ECO:0000259" key="2">
    <source>
        <dbReference type="Pfam" id="PF13843"/>
    </source>
</evidence>
<dbReference type="PANTHER" id="PTHR46599:SF6">
    <property type="entry name" value="DUAL SPECIFICITY PHOSPHATASE 26"/>
    <property type="match status" value="1"/>
</dbReference>
<evidence type="ECO:0000313" key="4">
    <source>
        <dbReference type="RefSeq" id="XP_030750072.1"/>
    </source>
</evidence>
<dbReference type="KEGG" id="soy:115877866"/>
<name>A0A6J2XFL7_SITOR</name>
<dbReference type="Pfam" id="PF13843">
    <property type="entry name" value="DDE_Tnp_1_7"/>
    <property type="match status" value="1"/>
</dbReference>
<feature type="region of interest" description="Disordered" evidence="1">
    <location>
        <begin position="302"/>
        <end position="323"/>
    </location>
</feature>
<dbReference type="OrthoDB" id="10057959at2759"/>
<dbReference type="RefSeq" id="XP_030750072.1">
    <property type="nucleotide sequence ID" value="XM_030894212.1"/>
</dbReference>
<evidence type="ECO:0000313" key="3">
    <source>
        <dbReference type="Proteomes" id="UP000504635"/>
    </source>
</evidence>
<dbReference type="Proteomes" id="UP000504635">
    <property type="component" value="Unplaced"/>
</dbReference>
<proteinExistence type="predicted"/>
<dbReference type="GeneID" id="115877866"/>
<reference evidence="4" key="1">
    <citation type="submission" date="2025-08" db="UniProtKB">
        <authorList>
            <consortium name="RefSeq"/>
        </authorList>
    </citation>
    <scope>IDENTIFICATION</scope>
    <source>
        <tissue evidence="4">Gonads</tissue>
    </source>
</reference>
<dbReference type="InterPro" id="IPR029526">
    <property type="entry name" value="PGBD"/>
</dbReference>